<dbReference type="SUPFAM" id="SSF55298">
    <property type="entry name" value="YjgF-like"/>
    <property type="match status" value="1"/>
</dbReference>
<feature type="domain" description="Endoribonuclease L-PSP/chorismate mutase-like" evidence="1">
    <location>
        <begin position="6"/>
        <end position="135"/>
    </location>
</feature>
<dbReference type="Pfam" id="PF14588">
    <property type="entry name" value="YjgF_endoribonc"/>
    <property type="match status" value="1"/>
</dbReference>
<comment type="caution">
    <text evidence="2">The sequence shown here is derived from an EMBL/GenBank/DDBJ whole genome shotgun (WGS) entry which is preliminary data.</text>
</comment>
<sequence length="156" mass="16333">MSQVKARLESLGITLPAAATPVANYVSYTRSGNIVNISGQISVDANGGIKGTVGVDVSLEDGVAAARICGLNLLAQMQAACDGDLDNVVRVLKLNAFVQAGPDFYDIPKVINGCSDLMVEVLGEAGKHARSAVGMYKIPLGFAVEIDAQIEVKDRR</sequence>
<dbReference type="PANTHER" id="PTHR43760">
    <property type="entry name" value="ENDORIBONUCLEASE-RELATED"/>
    <property type="match status" value="1"/>
</dbReference>
<dbReference type="InterPro" id="IPR013813">
    <property type="entry name" value="Endoribo_LPSP/chorism_mut-like"/>
</dbReference>
<reference evidence="2 3" key="1">
    <citation type="submission" date="2023-01" db="EMBL/GenBank/DDBJ databases">
        <title>Novel species of the genus Asticcacaulis isolated from rivers.</title>
        <authorList>
            <person name="Lu H."/>
        </authorList>
    </citation>
    <scope>NUCLEOTIDE SEQUENCE [LARGE SCALE GENOMIC DNA]</scope>
    <source>
        <strain evidence="2 3">LKC15W</strain>
    </source>
</reference>
<keyword evidence="3" id="KW-1185">Reference proteome</keyword>
<organism evidence="2 3">
    <name type="scientific">Asticcacaulis machinosus</name>
    <dbReference type="NCBI Taxonomy" id="2984211"/>
    <lineage>
        <taxon>Bacteria</taxon>
        <taxon>Pseudomonadati</taxon>
        <taxon>Pseudomonadota</taxon>
        <taxon>Alphaproteobacteria</taxon>
        <taxon>Caulobacterales</taxon>
        <taxon>Caulobacteraceae</taxon>
        <taxon>Asticcacaulis</taxon>
    </lineage>
</organism>
<name>A0ABT5HHF1_9CAUL</name>
<dbReference type="PANTHER" id="PTHR43760:SF1">
    <property type="entry name" value="ENDORIBONUCLEASE L-PSP_CHORISMATE MUTASE-LIKE DOMAIN-CONTAINING PROTEIN"/>
    <property type="match status" value="1"/>
</dbReference>
<dbReference type="RefSeq" id="WP_272743999.1">
    <property type="nucleotide sequence ID" value="NZ_JAQQKV010000001.1"/>
</dbReference>
<dbReference type="Gene3D" id="3.30.1330.40">
    <property type="entry name" value="RutC-like"/>
    <property type="match status" value="1"/>
</dbReference>
<evidence type="ECO:0000259" key="1">
    <source>
        <dbReference type="Pfam" id="PF14588"/>
    </source>
</evidence>
<dbReference type="Proteomes" id="UP001218579">
    <property type="component" value="Unassembled WGS sequence"/>
</dbReference>
<dbReference type="CDD" id="cd02199">
    <property type="entry name" value="YjgF_YER057c_UK114_like_1"/>
    <property type="match status" value="1"/>
</dbReference>
<proteinExistence type="predicted"/>
<evidence type="ECO:0000313" key="3">
    <source>
        <dbReference type="Proteomes" id="UP001218579"/>
    </source>
</evidence>
<dbReference type="EMBL" id="JAQQKV010000001">
    <property type="protein sequence ID" value="MDC7675674.1"/>
    <property type="molecule type" value="Genomic_DNA"/>
</dbReference>
<protein>
    <submittedName>
        <fullName evidence="2">RidA family protein</fullName>
    </submittedName>
</protein>
<evidence type="ECO:0000313" key="2">
    <source>
        <dbReference type="EMBL" id="MDC7675674.1"/>
    </source>
</evidence>
<dbReference type="InterPro" id="IPR035959">
    <property type="entry name" value="RutC-like_sf"/>
</dbReference>
<gene>
    <name evidence="2" type="ORF">PQU98_06020</name>
</gene>
<accession>A0ABT5HHF1</accession>